<keyword evidence="8" id="KW-0560">Oxidoreductase</keyword>
<feature type="transmembrane region" description="Helical" evidence="7">
    <location>
        <begin position="53"/>
        <end position="71"/>
    </location>
</feature>
<feature type="transmembrane region" description="Helical" evidence="7">
    <location>
        <begin position="78"/>
        <end position="102"/>
    </location>
</feature>
<dbReference type="PATRIC" id="fig|1274524.3.peg.4275"/>
<proteinExistence type="inferred from homology"/>
<dbReference type="EMBL" id="AOFM01000012">
    <property type="protein sequence ID" value="EME72882.1"/>
    <property type="molecule type" value="Genomic_DNA"/>
</dbReference>
<evidence type="ECO:0000256" key="6">
    <source>
        <dbReference type="ARBA" id="ARBA00023136"/>
    </source>
</evidence>
<evidence type="ECO:0000256" key="1">
    <source>
        <dbReference type="ARBA" id="ARBA00004651"/>
    </source>
</evidence>
<organism evidence="8 9">
    <name type="scientific">Bacillus sonorensis L12</name>
    <dbReference type="NCBI Taxonomy" id="1274524"/>
    <lineage>
        <taxon>Bacteria</taxon>
        <taxon>Bacillati</taxon>
        <taxon>Bacillota</taxon>
        <taxon>Bacilli</taxon>
        <taxon>Bacillales</taxon>
        <taxon>Bacillaceae</taxon>
        <taxon>Bacillus</taxon>
    </lineage>
</organism>
<evidence type="ECO:0000256" key="5">
    <source>
        <dbReference type="ARBA" id="ARBA00022989"/>
    </source>
</evidence>
<protein>
    <submittedName>
        <fullName evidence="8">Catechol-2,3-dioxygenase membrane subunit CatD</fullName>
    </submittedName>
</protein>
<gene>
    <name evidence="8" type="ORF">BSONL12_19761</name>
</gene>
<keyword evidence="5 7" id="KW-1133">Transmembrane helix</keyword>
<dbReference type="STRING" id="1274524.BSONL12_19761"/>
<keyword evidence="4 7" id="KW-0812">Transmembrane</keyword>
<dbReference type="PANTHER" id="PTHR33452">
    <property type="entry name" value="OXIDOREDUCTASE CATD-RELATED"/>
    <property type="match status" value="1"/>
</dbReference>
<evidence type="ECO:0000256" key="7">
    <source>
        <dbReference type="SAM" id="Phobius"/>
    </source>
</evidence>
<dbReference type="AlphaFoldDB" id="M5PCG6"/>
<comment type="similarity">
    <text evidence="2">Belongs to the DoxX family.</text>
</comment>
<evidence type="ECO:0000256" key="3">
    <source>
        <dbReference type="ARBA" id="ARBA00022475"/>
    </source>
</evidence>
<keyword evidence="6 7" id="KW-0472">Membrane</keyword>
<feature type="transmembrane region" description="Helical" evidence="7">
    <location>
        <begin position="122"/>
        <end position="141"/>
    </location>
</feature>
<dbReference type="PANTHER" id="PTHR33452:SF1">
    <property type="entry name" value="INNER MEMBRANE PROTEIN YPHA-RELATED"/>
    <property type="match status" value="1"/>
</dbReference>
<comment type="caution">
    <text evidence="8">The sequence shown here is derived from an EMBL/GenBank/DDBJ whole genome shotgun (WGS) entry which is preliminary data.</text>
</comment>
<evidence type="ECO:0000313" key="8">
    <source>
        <dbReference type="EMBL" id="EME72882.1"/>
    </source>
</evidence>
<evidence type="ECO:0000256" key="2">
    <source>
        <dbReference type="ARBA" id="ARBA00006679"/>
    </source>
</evidence>
<dbReference type="eggNOG" id="COG2259">
    <property type="taxonomic scope" value="Bacteria"/>
</dbReference>
<dbReference type="InterPro" id="IPR051907">
    <property type="entry name" value="DoxX-like_oxidoreductase"/>
</dbReference>
<keyword evidence="3" id="KW-1003">Cell membrane</keyword>
<dbReference type="GO" id="GO:0051213">
    <property type="term" value="F:dioxygenase activity"/>
    <property type="evidence" value="ECO:0007669"/>
    <property type="project" value="UniProtKB-KW"/>
</dbReference>
<comment type="subcellular location">
    <subcellularLocation>
        <location evidence="1">Cell membrane</location>
        <topology evidence="1">Multi-pass membrane protein</topology>
    </subcellularLocation>
</comment>
<dbReference type="Proteomes" id="UP000011907">
    <property type="component" value="Unassembled WGS sequence"/>
</dbReference>
<dbReference type="InterPro" id="IPR032808">
    <property type="entry name" value="DoxX"/>
</dbReference>
<dbReference type="GO" id="GO:0005886">
    <property type="term" value="C:plasma membrane"/>
    <property type="evidence" value="ECO:0007669"/>
    <property type="project" value="UniProtKB-SubCell"/>
</dbReference>
<dbReference type="Pfam" id="PF07681">
    <property type="entry name" value="DoxX"/>
    <property type="match status" value="1"/>
</dbReference>
<reference evidence="8 9" key="1">
    <citation type="journal article" date="2013" name="Genome Announc.">
        <title>Draft Whole-Genome Sequence of Bacillus sonorensis Strain L12, a Source of Nonribosomal Lipopeptides.</title>
        <authorList>
            <person name="Adimpong D.B."/>
            <person name="Sorensen K.I."/>
            <person name="Nielsen D.S."/>
            <person name="Thorsen L."/>
            <person name="Rasmussen T.B."/>
            <person name="Derkx P.M."/>
            <person name="Jespersen L."/>
        </authorList>
    </citation>
    <scope>NUCLEOTIDE SEQUENCE [LARGE SCALE GENOMIC DNA]</scope>
    <source>
        <strain evidence="8 9">L12</strain>
    </source>
</reference>
<keyword evidence="8" id="KW-0223">Dioxygenase</keyword>
<evidence type="ECO:0000256" key="4">
    <source>
        <dbReference type="ARBA" id="ARBA00022692"/>
    </source>
</evidence>
<accession>M5PCG6</accession>
<evidence type="ECO:0000313" key="9">
    <source>
        <dbReference type="Proteomes" id="UP000011907"/>
    </source>
</evidence>
<name>M5PCG6_9BACI</name>
<feature type="transmembrane region" description="Helical" evidence="7">
    <location>
        <begin position="21"/>
        <end position="41"/>
    </location>
</feature>
<sequence>MSKLLEFIKMKKKEILMNKKYEIGGLILRLITGLTFLLHGISKFQGGIENTVGFFSSVGIPGFLAYIVAIIELAGGALMILGIGTRIIGVLFALVMLGAIFTVKLSSGFMGTNGGAGYEFDLTLLAMSAHLALSGSSLLSLDGLFRAKRQEEVSEKLS</sequence>